<evidence type="ECO:0000313" key="3">
    <source>
        <dbReference type="EMBL" id="QSI78841.1"/>
    </source>
</evidence>
<dbReference type="RefSeq" id="WP_172199168.1">
    <property type="nucleotide sequence ID" value="NZ_CP071060.1"/>
</dbReference>
<gene>
    <name evidence="3" type="ORF">JY500_09620</name>
</gene>
<feature type="region of interest" description="Disordered" evidence="1">
    <location>
        <begin position="26"/>
        <end position="58"/>
    </location>
</feature>
<feature type="chain" id="PRO_5046169741" description="Pentapeptide MXKDX repeat protein" evidence="2">
    <location>
        <begin position="22"/>
        <end position="58"/>
    </location>
</feature>
<dbReference type="EMBL" id="CP071060">
    <property type="protein sequence ID" value="QSI78841.1"/>
    <property type="molecule type" value="Genomic_DNA"/>
</dbReference>
<feature type="compositionally biased region" description="Basic and acidic residues" evidence="1">
    <location>
        <begin position="27"/>
        <end position="38"/>
    </location>
</feature>
<keyword evidence="2" id="KW-0732">Signal</keyword>
<reference evidence="3 4" key="1">
    <citation type="submission" date="2021-02" db="EMBL/GenBank/DDBJ databases">
        <title>Niveibacterium changnyeongensis HC41.</title>
        <authorList>
            <person name="Kang M."/>
        </authorList>
    </citation>
    <scope>NUCLEOTIDE SEQUENCE [LARGE SCALE GENOMIC DNA]</scope>
    <source>
        <strain evidence="3 4">HC41</strain>
    </source>
</reference>
<feature type="signal peptide" evidence="2">
    <location>
        <begin position="1"/>
        <end position="21"/>
    </location>
</feature>
<evidence type="ECO:0008006" key="5">
    <source>
        <dbReference type="Google" id="ProtNLM"/>
    </source>
</evidence>
<keyword evidence="4" id="KW-1185">Reference proteome</keyword>
<accession>A0ABX7MCW8</accession>
<protein>
    <recommendedName>
        <fullName evidence="5">Pentapeptide MXKDX repeat protein</fullName>
    </recommendedName>
</protein>
<dbReference type="Proteomes" id="UP000663570">
    <property type="component" value="Chromosome"/>
</dbReference>
<feature type="compositionally biased region" description="Basic and acidic residues" evidence="1">
    <location>
        <begin position="48"/>
        <end position="58"/>
    </location>
</feature>
<sequence length="58" mass="5891">MKSMYSLACVAALLLSAPAFACPGGDMADHKASADAKKSASTKSPSKTADKKTDAKKS</sequence>
<name>A0ABX7MCW8_9RHOO</name>
<organism evidence="3 4">
    <name type="scientific">Niveibacterium microcysteis</name>
    <dbReference type="NCBI Taxonomy" id="2811415"/>
    <lineage>
        <taxon>Bacteria</taxon>
        <taxon>Pseudomonadati</taxon>
        <taxon>Pseudomonadota</taxon>
        <taxon>Betaproteobacteria</taxon>
        <taxon>Rhodocyclales</taxon>
        <taxon>Rhodocyclaceae</taxon>
        <taxon>Niveibacterium</taxon>
    </lineage>
</organism>
<evidence type="ECO:0000256" key="1">
    <source>
        <dbReference type="SAM" id="MobiDB-lite"/>
    </source>
</evidence>
<proteinExistence type="predicted"/>
<evidence type="ECO:0000256" key="2">
    <source>
        <dbReference type="SAM" id="SignalP"/>
    </source>
</evidence>
<evidence type="ECO:0000313" key="4">
    <source>
        <dbReference type="Proteomes" id="UP000663570"/>
    </source>
</evidence>